<sequence length="707" mass="81899">MSIELRKFPFPYKGMLAISNDIDSTTPDSFEYIHEIMKHPKNNIELNFSDSIWMYAKSSRNGKQLSFFDMTDEQLTPYWRRLKYYVSKGWIDTLHSYGNFSQSESSFAFSRRYAELSLNFLKKHKIQFDVWVNHGDESNTQNLGNYSYMKGATLGDDSYHFDLCKEIGVKYIWNPKQRDIFGHSSMLTPIKLKNGESIWSFPRFHSCFVSSRDKTTYQERGANFWGENKDEAVLWHPSLLDLQITKERLDQLCIDGNYSIITQHFGNIKFSSNRFTQSAIDALKLLSSYSKEKINVVSTSKLLNYNRVNQFLNYEIIELETGSIINVSSINDPVLGIQNDLTINQLDGITFYTDKPQSTFFMINGTMVKPEATKRNVSDGINKSITICSGMMGVASDISDRFKITQEFLKKCKANKKNIATSISNDERLTKTTSMSLWERAIKKSKNFNKKNAKPNKKLAPAICIGGMKCGTSTLWDMLTQHPEVLACSVKEPSYFAVRDKENLSIDEYYSIWPWDENDEEKRVIFEASTHYSKFPASNVAADQIEEIIPNAKIIYLVRDPIRRIESQLAHHISRGELSCNLLDKGRWKKNTHLFNLSRYGERILPYIKHLGKEKILIVSLEELIDDYKKALCKIENFLSLTPFNGYTQLKKSNPRRMSLGADKVSFEYDDMTYIYKMINEDVQTFIDEFFVDSSLWRAWSKVDNEQ</sequence>
<dbReference type="Pfam" id="PF13469">
    <property type="entry name" value="Sulfotransfer_3"/>
    <property type="match status" value="1"/>
</dbReference>
<reference evidence="2 3" key="1">
    <citation type="submission" date="2022-05" db="EMBL/GenBank/DDBJ databases">
        <title>Microbulbifer sp. nov., isolated from sponge.</title>
        <authorList>
            <person name="Gao L."/>
        </authorList>
    </citation>
    <scope>NUCLEOTIDE SEQUENCE [LARGE SCALE GENOMIC DNA]</scope>
    <source>
        <strain evidence="2 3">MI-G</strain>
    </source>
</reference>
<keyword evidence="3" id="KW-1185">Reference proteome</keyword>
<keyword evidence="1" id="KW-0808">Transferase</keyword>
<dbReference type="InterPro" id="IPR027417">
    <property type="entry name" value="P-loop_NTPase"/>
</dbReference>
<dbReference type="Gene3D" id="3.40.50.300">
    <property type="entry name" value="P-loop containing nucleotide triphosphate hydrolases"/>
    <property type="match status" value="1"/>
</dbReference>
<dbReference type="RefSeq" id="WP_301418731.1">
    <property type="nucleotide sequence ID" value="NZ_CP098023.1"/>
</dbReference>
<dbReference type="PANTHER" id="PTHR10605">
    <property type="entry name" value="HEPARAN SULFATE SULFOTRANSFERASE"/>
    <property type="match status" value="1"/>
</dbReference>
<evidence type="ECO:0000313" key="2">
    <source>
        <dbReference type="EMBL" id="WKD51447.1"/>
    </source>
</evidence>
<accession>A0ABY9EFK4</accession>
<evidence type="ECO:0000256" key="1">
    <source>
        <dbReference type="ARBA" id="ARBA00022679"/>
    </source>
</evidence>
<dbReference type="PANTHER" id="PTHR10605:SF56">
    <property type="entry name" value="BIFUNCTIONAL HEPARAN SULFATE N-DEACETYLASE_N-SULFOTRANSFERASE"/>
    <property type="match status" value="1"/>
</dbReference>
<dbReference type="SUPFAM" id="SSF52540">
    <property type="entry name" value="P-loop containing nucleoside triphosphate hydrolases"/>
    <property type="match status" value="1"/>
</dbReference>
<dbReference type="Proteomes" id="UP001321520">
    <property type="component" value="Chromosome"/>
</dbReference>
<proteinExistence type="predicted"/>
<dbReference type="InterPro" id="IPR037359">
    <property type="entry name" value="NST/OST"/>
</dbReference>
<dbReference type="EMBL" id="CP098023">
    <property type="protein sequence ID" value="WKD51447.1"/>
    <property type="molecule type" value="Genomic_DNA"/>
</dbReference>
<name>A0ABY9EFK4_9GAMM</name>
<evidence type="ECO:0000313" key="3">
    <source>
        <dbReference type="Proteomes" id="UP001321520"/>
    </source>
</evidence>
<protein>
    <submittedName>
        <fullName evidence="2">Sulfotransferase</fullName>
    </submittedName>
</protein>
<organism evidence="2 3">
    <name type="scientific">Microbulbifer spongiae</name>
    <dbReference type="NCBI Taxonomy" id="2944933"/>
    <lineage>
        <taxon>Bacteria</taxon>
        <taxon>Pseudomonadati</taxon>
        <taxon>Pseudomonadota</taxon>
        <taxon>Gammaproteobacteria</taxon>
        <taxon>Cellvibrionales</taxon>
        <taxon>Microbulbiferaceae</taxon>
        <taxon>Microbulbifer</taxon>
    </lineage>
</organism>
<gene>
    <name evidence="2" type="ORF">M8T91_08515</name>
</gene>